<dbReference type="Pfam" id="PF02482">
    <property type="entry name" value="Ribosomal_S30AE"/>
    <property type="match status" value="1"/>
</dbReference>
<dbReference type="CDD" id="cd00552">
    <property type="entry name" value="RaiA"/>
    <property type="match status" value="1"/>
</dbReference>
<accession>A0ABW7NYL4</accession>
<gene>
    <name evidence="1" type="primary">raiA</name>
    <name evidence="1" type="ORF">AB9R89_02300</name>
</gene>
<dbReference type="Proteomes" id="UP001610706">
    <property type="component" value="Unassembled WGS sequence"/>
</dbReference>
<organism evidence="1 2">
    <name type="scientific">Oceanimonas smirnovii</name>
    <dbReference type="NCBI Taxonomy" id="264574"/>
    <lineage>
        <taxon>Bacteria</taxon>
        <taxon>Pseudomonadati</taxon>
        <taxon>Pseudomonadota</taxon>
        <taxon>Gammaproteobacteria</taxon>
        <taxon>Aeromonadales</taxon>
        <taxon>Aeromonadaceae</taxon>
        <taxon>Oceanimonas</taxon>
    </lineage>
</organism>
<proteinExistence type="predicted"/>
<dbReference type="SUPFAM" id="SSF69754">
    <property type="entry name" value="Ribosome binding protein Y (YfiA homologue)"/>
    <property type="match status" value="1"/>
</dbReference>
<evidence type="ECO:0000313" key="1">
    <source>
        <dbReference type="EMBL" id="MFH7564155.1"/>
    </source>
</evidence>
<dbReference type="EMBL" id="JBGFTR010000002">
    <property type="protein sequence ID" value="MFH7564155.1"/>
    <property type="molecule type" value="Genomic_DNA"/>
</dbReference>
<dbReference type="Gene3D" id="3.30.160.100">
    <property type="entry name" value="Ribosome hibernation promotion factor-like"/>
    <property type="match status" value="1"/>
</dbReference>
<dbReference type="NCBIfam" id="TIGR00741">
    <property type="entry name" value="yfiA"/>
    <property type="match status" value="1"/>
</dbReference>
<dbReference type="InterPro" id="IPR036567">
    <property type="entry name" value="RHF-like"/>
</dbReference>
<name>A0ABW7NYL4_9GAMM</name>
<comment type="caution">
    <text evidence="1">The sequence shown here is derived from an EMBL/GenBank/DDBJ whole genome shotgun (WGS) entry which is preliminary data.</text>
</comment>
<sequence>MSIAISSQVIDITPAIRERIESRFEKLNRRQIALITPHVMIQKEGLNYLVEASAGVPGETLFAQAEDENLYAAINDLGHKLERQLTKYAEKPLAQRANAGQPAAEEESEE</sequence>
<reference evidence="1 2" key="1">
    <citation type="submission" date="2024-08" db="EMBL/GenBank/DDBJ databases">
        <title>Oceanimonas smirnovii Genome sequencing and assembly.</title>
        <authorList>
            <person name="Tang B."/>
        </authorList>
    </citation>
    <scope>NUCLEOTIDE SEQUENCE [LARGE SCALE GENOMIC DNA]</scope>
    <source>
        <strain evidence="1 2">OS2020-119</strain>
    </source>
</reference>
<dbReference type="InterPro" id="IPR003489">
    <property type="entry name" value="RHF/RaiA"/>
</dbReference>
<dbReference type="RefSeq" id="WP_317075251.1">
    <property type="nucleotide sequence ID" value="NZ_CP166302.1"/>
</dbReference>
<evidence type="ECO:0000313" key="2">
    <source>
        <dbReference type="Proteomes" id="UP001610706"/>
    </source>
</evidence>
<protein>
    <submittedName>
        <fullName evidence="1">Ribosome-associated translation inhibitor RaiA</fullName>
    </submittedName>
</protein>
<keyword evidence="2" id="KW-1185">Reference proteome</keyword>